<dbReference type="GeneID" id="25561738"/>
<dbReference type="PRINTS" id="PR01181">
    <property type="entry name" value="DAPDCRBXLASE"/>
</dbReference>
<gene>
    <name evidence="7" type="ORF">AMSG_02027</name>
</gene>
<feature type="modified residue" description="N6-(pyridoxal phosphate)lysine" evidence="5">
    <location>
        <position position="119"/>
    </location>
</feature>
<organism evidence="7 8">
    <name type="scientific">Thecamonas trahens ATCC 50062</name>
    <dbReference type="NCBI Taxonomy" id="461836"/>
    <lineage>
        <taxon>Eukaryota</taxon>
        <taxon>Apusozoa</taxon>
        <taxon>Apusomonadida</taxon>
        <taxon>Apusomonadidae</taxon>
        <taxon>Thecamonas</taxon>
    </lineage>
</organism>
<dbReference type="EMBL" id="GL349440">
    <property type="protein sequence ID" value="KNC56015.1"/>
    <property type="molecule type" value="Genomic_DNA"/>
</dbReference>
<dbReference type="SUPFAM" id="SSF51419">
    <property type="entry name" value="PLP-binding barrel"/>
    <property type="match status" value="1"/>
</dbReference>
<dbReference type="InterPro" id="IPR000183">
    <property type="entry name" value="Orn/DAP/Arg_de-COase"/>
</dbReference>
<protein>
    <submittedName>
        <fullName evidence="7">Diaminopimelate decarboxylase</fullName>
    </submittedName>
</protein>
<dbReference type="InterPro" id="IPR022644">
    <property type="entry name" value="De-COase2_N"/>
</dbReference>
<name>A0A0L0DUV6_THETB</name>
<keyword evidence="2" id="KW-0210">Decarboxylase</keyword>
<dbReference type="OrthoDB" id="5034579at2759"/>
<dbReference type="GO" id="GO:0009089">
    <property type="term" value="P:lysine biosynthetic process via diaminopimelate"/>
    <property type="evidence" value="ECO:0007669"/>
    <property type="project" value="InterPro"/>
</dbReference>
<dbReference type="PANTHER" id="PTHR43727">
    <property type="entry name" value="DIAMINOPIMELATE DECARBOXYLASE"/>
    <property type="match status" value="1"/>
</dbReference>
<dbReference type="Gene3D" id="3.20.20.10">
    <property type="entry name" value="Alanine racemase"/>
    <property type="match status" value="1"/>
</dbReference>
<dbReference type="PRINTS" id="PR01179">
    <property type="entry name" value="ODADCRBXLASE"/>
</dbReference>
<proteinExistence type="predicted"/>
<dbReference type="AlphaFoldDB" id="A0A0L0DUV6"/>
<dbReference type="InterPro" id="IPR002986">
    <property type="entry name" value="DAP_deCOOHase_LysA"/>
</dbReference>
<dbReference type="PROSITE" id="PS00878">
    <property type="entry name" value="ODR_DC_2_1"/>
    <property type="match status" value="1"/>
</dbReference>
<dbReference type="Proteomes" id="UP000054408">
    <property type="component" value="Unassembled WGS sequence"/>
</dbReference>
<dbReference type="eggNOG" id="KOG0622">
    <property type="taxonomic scope" value="Eukaryota"/>
</dbReference>
<evidence type="ECO:0000256" key="3">
    <source>
        <dbReference type="ARBA" id="ARBA00022898"/>
    </source>
</evidence>
<evidence type="ECO:0000313" key="8">
    <source>
        <dbReference type="Proteomes" id="UP000054408"/>
    </source>
</evidence>
<evidence type="ECO:0000256" key="5">
    <source>
        <dbReference type="PIRSR" id="PIRSR600183-50"/>
    </source>
</evidence>
<dbReference type="Gene3D" id="2.40.37.10">
    <property type="entry name" value="Lyase, Ornithine Decarboxylase, Chain A, domain 1"/>
    <property type="match status" value="1"/>
</dbReference>
<accession>A0A0L0DUV6</accession>
<dbReference type="InterPro" id="IPR022653">
    <property type="entry name" value="De-COase2_pyr-phos_BS"/>
</dbReference>
<evidence type="ECO:0000313" key="7">
    <source>
        <dbReference type="EMBL" id="KNC56015.1"/>
    </source>
</evidence>
<dbReference type="SUPFAM" id="SSF50621">
    <property type="entry name" value="Alanine racemase C-terminal domain-like"/>
    <property type="match status" value="1"/>
</dbReference>
<dbReference type="STRING" id="461836.A0A0L0DUV6"/>
<evidence type="ECO:0000259" key="6">
    <source>
        <dbReference type="Pfam" id="PF02784"/>
    </source>
</evidence>
<evidence type="ECO:0000256" key="1">
    <source>
        <dbReference type="ARBA" id="ARBA00001933"/>
    </source>
</evidence>
<sequence>MLAQACGAQGKGVVVGCAGELSDEDYHTVTVALACTVACGEGCEREAECMAIKAEREAKAEAFAHRQWYMTDEGRQAVMAAAADSITPATYLYSKAVVKERVSELKALAGVDRLFYAIKANAHPDLLRLMYDEGVCFEVVSPGELAHVLELFPDLACVHDNDDVPFRIMYTPNFAPLEDYVSVVGTPGLLLTIDNAFILRKWGAALAGADVMIRVDTGEGKGHHDFVKTSGKHSKFGVLISELAEAAELAAAHGITVRGLHTHTGSGIGDTTTWADNAATLAAAAANHFPHATILDVGGGFSVPYHPWVGPLDMGGISDALASFKAAHPQYTLFIEPGRYYVAEAGVLVSTVTQLKDKGEGVRYLGTSAGMHALIRPMLYSSYHHVVNLTAIERASGARPPAAFFNVVGPICESGDTIAYGRPLPADSQPGDVVVIAGAGAYGFSMSSNYNMRPIGEIVIE</sequence>
<dbReference type="GO" id="GO:0008836">
    <property type="term" value="F:diaminopimelate decarboxylase activity"/>
    <property type="evidence" value="ECO:0007669"/>
    <property type="project" value="InterPro"/>
</dbReference>
<dbReference type="PANTHER" id="PTHR43727:SF2">
    <property type="entry name" value="GROUP IV DECARBOXYLASE"/>
    <property type="match status" value="1"/>
</dbReference>
<feature type="active site" description="Proton donor" evidence="5">
    <location>
        <position position="412"/>
    </location>
</feature>
<dbReference type="InterPro" id="IPR029066">
    <property type="entry name" value="PLP-binding_barrel"/>
</dbReference>
<keyword evidence="8" id="KW-1185">Reference proteome</keyword>
<feature type="domain" description="Orn/DAP/Arg decarboxylase 2 N-terminal" evidence="6">
    <location>
        <begin position="98"/>
        <end position="343"/>
    </location>
</feature>
<dbReference type="RefSeq" id="XP_013761059.1">
    <property type="nucleotide sequence ID" value="XM_013905605.1"/>
</dbReference>
<evidence type="ECO:0000256" key="2">
    <source>
        <dbReference type="ARBA" id="ARBA00022793"/>
    </source>
</evidence>
<dbReference type="Pfam" id="PF02784">
    <property type="entry name" value="Orn_Arg_deC_N"/>
    <property type="match status" value="1"/>
</dbReference>
<evidence type="ECO:0000256" key="4">
    <source>
        <dbReference type="ARBA" id="ARBA00023239"/>
    </source>
</evidence>
<dbReference type="InterPro" id="IPR009006">
    <property type="entry name" value="Ala_racemase/Decarboxylase_C"/>
</dbReference>
<comment type="cofactor">
    <cofactor evidence="1 5">
        <name>pyridoxal 5'-phosphate</name>
        <dbReference type="ChEBI" id="CHEBI:597326"/>
    </cofactor>
</comment>
<keyword evidence="3 5" id="KW-0663">Pyridoxal phosphate</keyword>
<keyword evidence="4" id="KW-0456">Lyase</keyword>
<reference evidence="7 8" key="1">
    <citation type="submission" date="2010-05" db="EMBL/GenBank/DDBJ databases">
        <title>The Genome Sequence of Thecamonas trahens ATCC 50062.</title>
        <authorList>
            <consortium name="The Broad Institute Genome Sequencing Platform"/>
            <person name="Russ C."/>
            <person name="Cuomo C."/>
            <person name="Shea T."/>
            <person name="Young S.K."/>
            <person name="Zeng Q."/>
            <person name="Koehrsen M."/>
            <person name="Haas B."/>
            <person name="Borodovsky M."/>
            <person name="Guigo R."/>
            <person name="Alvarado L."/>
            <person name="Berlin A."/>
            <person name="Bochicchio J."/>
            <person name="Borenstein D."/>
            <person name="Chapman S."/>
            <person name="Chen Z."/>
            <person name="Freedman E."/>
            <person name="Gellesch M."/>
            <person name="Goldberg J."/>
            <person name="Griggs A."/>
            <person name="Gujja S."/>
            <person name="Heilman E."/>
            <person name="Heiman D."/>
            <person name="Hepburn T."/>
            <person name="Howarth C."/>
            <person name="Jen D."/>
            <person name="Larson L."/>
            <person name="Mehta T."/>
            <person name="Park D."/>
            <person name="Pearson M."/>
            <person name="Roberts A."/>
            <person name="Saif S."/>
            <person name="Shenoy N."/>
            <person name="Sisk P."/>
            <person name="Stolte C."/>
            <person name="Sykes S."/>
            <person name="Thomson T."/>
            <person name="Walk T."/>
            <person name="White J."/>
            <person name="Yandava C."/>
            <person name="Burger G."/>
            <person name="Gray M.W."/>
            <person name="Holland P.W.H."/>
            <person name="King N."/>
            <person name="Lang F.B.F."/>
            <person name="Roger A.J."/>
            <person name="Ruiz-Trillo I."/>
            <person name="Lander E."/>
            <person name="Nusbaum C."/>
        </authorList>
    </citation>
    <scope>NUCLEOTIDE SEQUENCE [LARGE SCALE GENOMIC DNA]</scope>
    <source>
        <strain evidence="7 8">ATCC 50062</strain>
    </source>
</reference>